<evidence type="ECO:0000313" key="1">
    <source>
        <dbReference type="EMBL" id="KAJ1939865.1"/>
    </source>
</evidence>
<name>A0ACC1J703_9FUNG</name>
<evidence type="ECO:0000313" key="2">
    <source>
        <dbReference type="Proteomes" id="UP001150603"/>
    </source>
</evidence>
<reference evidence="1" key="1">
    <citation type="submission" date="2022-07" db="EMBL/GenBank/DDBJ databases">
        <title>Phylogenomic reconstructions and comparative analyses of Kickxellomycotina fungi.</title>
        <authorList>
            <person name="Reynolds N.K."/>
            <person name="Stajich J.E."/>
            <person name="Barry K."/>
            <person name="Grigoriev I.V."/>
            <person name="Crous P."/>
            <person name="Smith M.E."/>
        </authorList>
    </citation>
    <scope>NUCLEOTIDE SEQUENCE</scope>
    <source>
        <strain evidence="1">NRRL 5244</strain>
    </source>
</reference>
<proteinExistence type="predicted"/>
<accession>A0ACC1J703</accession>
<gene>
    <name evidence="1" type="ORF">FBU59_003983</name>
</gene>
<comment type="caution">
    <text evidence="1">The sequence shown here is derived from an EMBL/GenBank/DDBJ whole genome shotgun (WGS) entry which is preliminary data.</text>
</comment>
<protein>
    <submittedName>
        <fullName evidence="1">Uncharacterized protein</fullName>
    </submittedName>
</protein>
<keyword evidence="2" id="KW-1185">Reference proteome</keyword>
<dbReference type="EMBL" id="JANBPW010002711">
    <property type="protein sequence ID" value="KAJ1939865.1"/>
    <property type="molecule type" value="Genomic_DNA"/>
</dbReference>
<organism evidence="1 2">
    <name type="scientific">Linderina macrospora</name>
    <dbReference type="NCBI Taxonomy" id="4868"/>
    <lineage>
        <taxon>Eukaryota</taxon>
        <taxon>Fungi</taxon>
        <taxon>Fungi incertae sedis</taxon>
        <taxon>Zoopagomycota</taxon>
        <taxon>Kickxellomycotina</taxon>
        <taxon>Kickxellomycetes</taxon>
        <taxon>Kickxellales</taxon>
        <taxon>Kickxellaceae</taxon>
        <taxon>Linderina</taxon>
    </lineage>
</organism>
<dbReference type="Proteomes" id="UP001150603">
    <property type="component" value="Unassembled WGS sequence"/>
</dbReference>
<sequence length="509" mass="57765">MGLACGVTVALQHYTAVFNQGMFDKMRPVPGECQWQGNNYPLVDLLPAGTQNFWAGSMACKPEKFEFEASIDTAGLLTVNCSQSSVFVDVLPETREWPLRDKSKWQVFNHRVLDRTAHAPYTAPMQLNAGTQAVVVRCGASSKIVTRISPLPSELPKFTPPIDDTRNPAERLEDHEGAPAKRPNVMFLFIDAVSHRQFYRRLQKTARALETLHEPGKTELTELFRYHSLGVSTDNSTKAMYMGEIFPERNSLPIWAYFRDRGYVTARVETSCEDWATTYIADRFDSLDFSVGGRSLDYELSAPFCMPEFYPSSGNAFGNFKGPFSIIARCLYGRHVHEYGFDYVNQLRKEMRAANETRPYLMMLNLMEGHEGTGEVLQSLDDRLSRFLGELKESGELEDTVLFLLSDHGLHMGLNFAFLNSGQIEHKNPFFSMVMPSYLRSYVDQQTAHGLHTNEQRLTTPFETHFTLKTLANWPKYDQRDFDRSLFTPVKAARTCTEAGVGANFCMCK</sequence>